<dbReference type="EC" id="4.1.1.50" evidence="10"/>
<dbReference type="Proteomes" id="UP000619238">
    <property type="component" value="Unassembled WGS sequence"/>
</dbReference>
<protein>
    <recommendedName>
        <fullName evidence="10">S-adenosylmethionine decarboxylase proenzyme</fullName>
        <shortName evidence="10">AdoMetDC</shortName>
        <shortName evidence="10">SAMDC</shortName>
        <ecNumber evidence="10">4.1.1.50</ecNumber>
    </recommendedName>
    <component>
        <recommendedName>
            <fullName evidence="10">S-adenosylmethionine decarboxylase beta chain</fullName>
        </recommendedName>
    </component>
    <component>
        <recommendedName>
            <fullName evidence="10">S-adenosylmethionine decarboxylase alpha chain</fullName>
        </recommendedName>
    </component>
</protein>
<feature type="modified residue" description="Pyruvic acid (Ser); by autocatalysis" evidence="10">
    <location>
        <position position="64"/>
    </location>
</feature>
<reference evidence="11 12" key="1">
    <citation type="submission" date="2020-07" db="EMBL/GenBank/DDBJ databases">
        <title>Description of Kordia aestuariivivens sp. nov., isolated from a tidal flat.</title>
        <authorList>
            <person name="Park S."/>
            <person name="Yoon J.-H."/>
        </authorList>
    </citation>
    <scope>NUCLEOTIDE SEQUENCE [LARGE SCALE GENOMIC DNA]</scope>
    <source>
        <strain evidence="11 12">YSTF-M3</strain>
    </source>
</reference>
<comment type="function">
    <text evidence="10">Catalyzes the decarboxylation of S-adenosylmethionine to S-adenosylmethioninamine (dcAdoMet), the propylamine donor required for the synthesis of the polyamines spermine and spermidine from the diamine putrescine.</text>
</comment>
<dbReference type="Pfam" id="PF02675">
    <property type="entry name" value="AdoMet_dc"/>
    <property type="match status" value="1"/>
</dbReference>
<feature type="site" description="Cleavage (non-hydrolytic); by autolysis" evidence="10">
    <location>
        <begin position="63"/>
        <end position="64"/>
    </location>
</feature>
<evidence type="ECO:0000256" key="4">
    <source>
        <dbReference type="ARBA" id="ARBA00023066"/>
    </source>
</evidence>
<accession>A0ABR7Q6U2</accession>
<evidence type="ECO:0000256" key="10">
    <source>
        <dbReference type="HAMAP-Rule" id="MF_00464"/>
    </source>
</evidence>
<name>A0ABR7Q6U2_9FLAO</name>
<dbReference type="Gene3D" id="3.30.360.110">
    <property type="entry name" value="S-adenosylmethionine decarboxylase domain"/>
    <property type="match status" value="1"/>
</dbReference>
<dbReference type="EMBL" id="JACGWS010000002">
    <property type="protein sequence ID" value="MBC8754071.1"/>
    <property type="molecule type" value="Genomic_DNA"/>
</dbReference>
<comment type="pathway">
    <text evidence="10">Amine and polyamine biosynthesis; S-adenosylmethioninamine biosynthesis; S-adenosylmethioninamine from S-adenosyl-L-methionine: step 1/1.</text>
</comment>
<comment type="caution">
    <text evidence="11">The sequence shown here is derived from an EMBL/GenBank/DDBJ whole genome shotgun (WGS) entry which is preliminary data.</text>
</comment>
<dbReference type="InterPro" id="IPR042284">
    <property type="entry name" value="AdoMetDC_N"/>
</dbReference>
<feature type="chain" id="PRO_5044934053" description="S-adenosylmethionine decarboxylase beta chain" evidence="10">
    <location>
        <begin position="1"/>
        <end position="63"/>
    </location>
</feature>
<sequence>MNNGLGLHILMEFNECTAEVLNDLVFLEHAMNKAAEVSKATIIKSVFHQFSPQGVTGVIVVAESHLAIHTWPEHGYAAVDFFTCNSGMDYMKAYDFLKEQLNSKDHSYKSITRGIIKTTIS</sequence>
<dbReference type="InterPro" id="IPR042286">
    <property type="entry name" value="AdoMetDC_C"/>
</dbReference>
<feature type="active site" description="Schiff-base intermediate with substrate; via pyruvic acid" evidence="10">
    <location>
        <position position="64"/>
    </location>
</feature>
<feature type="active site" description="Proton donor; for catalytic activity" evidence="10">
    <location>
        <position position="84"/>
    </location>
</feature>
<keyword evidence="12" id="KW-1185">Reference proteome</keyword>
<keyword evidence="3 10" id="KW-0068">Autocatalytic cleavage</keyword>
<evidence type="ECO:0000256" key="9">
    <source>
        <dbReference type="ARBA" id="ARBA00023317"/>
    </source>
</evidence>
<comment type="subunit">
    <text evidence="10">Heterotetramer of two alpha and two beta chains arranged as a dimer of alpha/beta heterodimers.</text>
</comment>
<gene>
    <name evidence="11" type="primary">speD</name>
    <name evidence="10" type="synonym">speH</name>
    <name evidence="11" type="ORF">H2O64_05275</name>
</gene>
<keyword evidence="1 10" id="KW-0949">S-adenosyl-L-methionine</keyword>
<dbReference type="InterPro" id="IPR017716">
    <property type="entry name" value="S-AdoMet_deCOase_pro-enz"/>
</dbReference>
<keyword evidence="7 10" id="KW-0456">Lyase</keyword>
<evidence type="ECO:0000256" key="1">
    <source>
        <dbReference type="ARBA" id="ARBA00022691"/>
    </source>
</evidence>
<keyword evidence="5 10" id="KW-0620">Polyamine biosynthesis</keyword>
<dbReference type="GO" id="GO:0004014">
    <property type="term" value="F:adenosylmethionine decarboxylase activity"/>
    <property type="evidence" value="ECO:0007669"/>
    <property type="project" value="UniProtKB-EC"/>
</dbReference>
<dbReference type="InterPro" id="IPR003826">
    <property type="entry name" value="AdoMetDC_fam_prok"/>
</dbReference>
<evidence type="ECO:0000313" key="12">
    <source>
        <dbReference type="Proteomes" id="UP000619238"/>
    </source>
</evidence>
<feature type="active site" description="Proton acceptor; for processing activity" evidence="10">
    <location>
        <position position="69"/>
    </location>
</feature>
<dbReference type="SUPFAM" id="SSF56276">
    <property type="entry name" value="S-adenosylmethionine decarboxylase"/>
    <property type="match status" value="1"/>
</dbReference>
<evidence type="ECO:0000256" key="5">
    <source>
        <dbReference type="ARBA" id="ARBA00023115"/>
    </source>
</evidence>
<comment type="PTM">
    <text evidence="10">Is synthesized initially as an inactive proenzyme. Formation of the active enzyme involves a self-maturation process in which the active site pyruvoyl group is generated from an internal serine residue via an autocatalytic post-translational modification. Two non-identical subunits are generated from the proenzyme in this reaction, and the pyruvate is formed at the N-terminus of the alpha chain, which is derived from the carboxyl end of the proenzyme. The post-translation cleavage follows an unusual pathway, termed non-hydrolytic serinolysis, in which the side chain hydroxyl group of the serine supplies its oxygen atom to form the C-terminus of the beta chain, while the remainder of the serine residue undergoes an oxidative deamination to produce ammonia and the pyruvoyl group blocking the N-terminus of the alpha chain.</text>
</comment>
<keyword evidence="6 10" id="KW-0865">Zymogen</keyword>
<evidence type="ECO:0000256" key="7">
    <source>
        <dbReference type="ARBA" id="ARBA00023239"/>
    </source>
</evidence>
<evidence type="ECO:0000256" key="2">
    <source>
        <dbReference type="ARBA" id="ARBA00022793"/>
    </source>
</evidence>
<dbReference type="NCBIfam" id="TIGR03330">
    <property type="entry name" value="SAM_DCase_Bsu"/>
    <property type="match status" value="1"/>
</dbReference>
<comment type="catalytic activity">
    <reaction evidence="10">
        <text>S-adenosyl-L-methionine + H(+) = S-adenosyl 3-(methylsulfanyl)propylamine + CO2</text>
        <dbReference type="Rhea" id="RHEA:15981"/>
        <dbReference type="ChEBI" id="CHEBI:15378"/>
        <dbReference type="ChEBI" id="CHEBI:16526"/>
        <dbReference type="ChEBI" id="CHEBI:57443"/>
        <dbReference type="ChEBI" id="CHEBI:59789"/>
        <dbReference type="EC" id="4.1.1.50"/>
    </reaction>
</comment>
<dbReference type="InterPro" id="IPR016067">
    <property type="entry name" value="S-AdoMet_deCO2ase_core"/>
</dbReference>
<dbReference type="RefSeq" id="WP_187561111.1">
    <property type="nucleotide sequence ID" value="NZ_JACGWS010000002.1"/>
</dbReference>
<organism evidence="11 12">
    <name type="scientific">Kordia aestuariivivens</name>
    <dbReference type="NCBI Taxonomy" id="2759037"/>
    <lineage>
        <taxon>Bacteria</taxon>
        <taxon>Pseudomonadati</taxon>
        <taxon>Bacteroidota</taxon>
        <taxon>Flavobacteriia</taxon>
        <taxon>Flavobacteriales</taxon>
        <taxon>Flavobacteriaceae</taxon>
        <taxon>Kordia</taxon>
    </lineage>
</organism>
<feature type="chain" id="PRO_5044934052" description="S-adenosylmethionine decarboxylase alpha chain" evidence="10">
    <location>
        <begin position="64"/>
        <end position="121"/>
    </location>
</feature>
<evidence type="ECO:0000313" key="11">
    <source>
        <dbReference type="EMBL" id="MBC8754071.1"/>
    </source>
</evidence>
<keyword evidence="8 10" id="KW-0704">Schiff base</keyword>
<keyword evidence="9 10" id="KW-0670">Pyruvate</keyword>
<dbReference type="Gene3D" id="3.30.160.750">
    <property type="match status" value="1"/>
</dbReference>
<evidence type="ECO:0000256" key="6">
    <source>
        <dbReference type="ARBA" id="ARBA00023145"/>
    </source>
</evidence>
<comment type="similarity">
    <text evidence="10">Belongs to the prokaryotic AdoMetDC family. Type 1 subfamily.</text>
</comment>
<keyword evidence="4 10" id="KW-0745">Spermidine biosynthesis</keyword>
<proteinExistence type="inferred from homology"/>
<evidence type="ECO:0000256" key="3">
    <source>
        <dbReference type="ARBA" id="ARBA00022813"/>
    </source>
</evidence>
<evidence type="ECO:0000256" key="8">
    <source>
        <dbReference type="ARBA" id="ARBA00023270"/>
    </source>
</evidence>
<dbReference type="HAMAP" id="MF_00464">
    <property type="entry name" value="AdoMetDC_1"/>
    <property type="match status" value="1"/>
</dbReference>
<comment type="cofactor">
    <cofactor evidence="10">
        <name>pyruvate</name>
        <dbReference type="ChEBI" id="CHEBI:15361"/>
    </cofactor>
    <text evidence="10">Binds 1 pyruvoyl group covalently per subunit.</text>
</comment>
<dbReference type="PANTHER" id="PTHR33866:SF2">
    <property type="entry name" value="S-ADENOSYLMETHIONINE DECARBOXYLASE PROENZYME"/>
    <property type="match status" value="1"/>
</dbReference>
<keyword evidence="2 10" id="KW-0210">Decarboxylase</keyword>
<dbReference type="PANTHER" id="PTHR33866">
    <property type="entry name" value="S-ADENOSYLMETHIONINE DECARBOXYLASE PROENZYME"/>
    <property type="match status" value="1"/>
</dbReference>